<keyword evidence="2" id="KW-1185">Reference proteome</keyword>
<reference evidence="2" key="1">
    <citation type="journal article" date="2010" name="Genome Biol.">
        <title>Genome sequence of the necrotrophic plant pathogen Pythium ultimum reveals original pathogenicity mechanisms and effector repertoire.</title>
        <authorList>
            <person name="Levesque C.A."/>
            <person name="Brouwer H."/>
            <person name="Cano L."/>
            <person name="Hamilton J.P."/>
            <person name="Holt C."/>
            <person name="Huitema E."/>
            <person name="Raffaele S."/>
            <person name="Robideau G.P."/>
            <person name="Thines M."/>
            <person name="Win J."/>
            <person name="Zerillo M.M."/>
            <person name="Beakes G.W."/>
            <person name="Boore J.L."/>
            <person name="Busam D."/>
            <person name="Dumas B."/>
            <person name="Ferriera S."/>
            <person name="Fuerstenberg S.I."/>
            <person name="Gachon C.M."/>
            <person name="Gaulin E."/>
            <person name="Govers F."/>
            <person name="Grenville-Briggs L."/>
            <person name="Horner N."/>
            <person name="Hostetler J."/>
            <person name="Jiang R.H."/>
            <person name="Johnson J."/>
            <person name="Krajaejun T."/>
            <person name="Lin H."/>
            <person name="Meijer H.J."/>
            <person name="Moore B."/>
            <person name="Morris P."/>
            <person name="Phuntmart V."/>
            <person name="Puiu D."/>
            <person name="Shetty J."/>
            <person name="Stajich J.E."/>
            <person name="Tripathy S."/>
            <person name="Wawra S."/>
            <person name="van West P."/>
            <person name="Whitty B.R."/>
            <person name="Coutinho P.M."/>
            <person name="Henrissat B."/>
            <person name="Martin F."/>
            <person name="Thomas P.D."/>
            <person name="Tyler B.M."/>
            <person name="De Vries R.P."/>
            <person name="Kamoun S."/>
            <person name="Yandell M."/>
            <person name="Tisserat N."/>
            <person name="Buell C.R."/>
        </authorList>
    </citation>
    <scope>NUCLEOTIDE SEQUENCE</scope>
    <source>
        <strain evidence="2">DAOM:BR144</strain>
    </source>
</reference>
<dbReference type="AlphaFoldDB" id="K3X865"/>
<evidence type="ECO:0000313" key="1">
    <source>
        <dbReference type="EnsemblProtists" id="PYU1_T013414"/>
    </source>
</evidence>
<organism evidence="1 2">
    <name type="scientific">Globisporangium ultimum (strain ATCC 200006 / CBS 805.95 / DAOM BR144)</name>
    <name type="common">Pythium ultimum</name>
    <dbReference type="NCBI Taxonomy" id="431595"/>
    <lineage>
        <taxon>Eukaryota</taxon>
        <taxon>Sar</taxon>
        <taxon>Stramenopiles</taxon>
        <taxon>Oomycota</taxon>
        <taxon>Peronosporomycetes</taxon>
        <taxon>Pythiales</taxon>
        <taxon>Pythiaceae</taxon>
        <taxon>Globisporangium</taxon>
    </lineage>
</organism>
<protein>
    <submittedName>
        <fullName evidence="1">Uncharacterized protein</fullName>
    </submittedName>
</protein>
<dbReference type="STRING" id="431595.K3X865"/>
<accession>K3X865</accession>
<reference evidence="2" key="2">
    <citation type="submission" date="2010-04" db="EMBL/GenBank/DDBJ databases">
        <authorList>
            <person name="Buell R."/>
            <person name="Hamilton J."/>
            <person name="Hostetler J."/>
        </authorList>
    </citation>
    <scope>NUCLEOTIDE SEQUENCE [LARGE SCALE GENOMIC DNA]</scope>
    <source>
        <strain evidence="2">DAOM:BR144</strain>
    </source>
</reference>
<reference evidence="1" key="3">
    <citation type="submission" date="2015-02" db="UniProtKB">
        <authorList>
            <consortium name="EnsemblProtists"/>
        </authorList>
    </citation>
    <scope>IDENTIFICATION</scope>
    <source>
        <strain evidence="1">DAOM BR144</strain>
    </source>
</reference>
<proteinExistence type="predicted"/>
<dbReference type="Proteomes" id="UP000019132">
    <property type="component" value="Unassembled WGS sequence"/>
</dbReference>
<evidence type="ECO:0000313" key="2">
    <source>
        <dbReference type="Proteomes" id="UP000019132"/>
    </source>
</evidence>
<name>K3X865_GLOUD</name>
<dbReference type="EMBL" id="GL376609">
    <property type="status" value="NOT_ANNOTATED_CDS"/>
    <property type="molecule type" value="Genomic_DNA"/>
</dbReference>
<dbReference type="EnsemblProtists" id="PYU1_T013414">
    <property type="protein sequence ID" value="PYU1_T013414"/>
    <property type="gene ID" value="PYU1_G013385"/>
</dbReference>
<dbReference type="VEuPathDB" id="FungiDB:PYU1_G013385"/>
<sequence length="64" mass="7412">MDKFELGKFNPEEQDAIPDLLEYVNELLRLYLHHGVAQATTVINSTDLAVHKKEFQSKRKARNT</sequence>
<dbReference type="InParanoid" id="K3X865"/>
<dbReference type="HOGENOM" id="CLU_2872590_0_0_1"/>